<dbReference type="Gene3D" id="3.40.50.150">
    <property type="entry name" value="Vaccinia Virus protein VP39"/>
    <property type="match status" value="1"/>
</dbReference>
<keyword evidence="4" id="KW-1185">Reference proteome</keyword>
<name>A0ABT0BLT6_9SPHN</name>
<dbReference type="PANTHER" id="PTHR43861:SF3">
    <property type="entry name" value="PUTATIVE (AFU_ORTHOLOGUE AFUA_2G14390)-RELATED"/>
    <property type="match status" value="1"/>
</dbReference>
<dbReference type="PANTHER" id="PTHR43861">
    <property type="entry name" value="TRANS-ACONITATE 2-METHYLTRANSFERASE-RELATED"/>
    <property type="match status" value="1"/>
</dbReference>
<gene>
    <name evidence="3" type="ORF">MTR66_04165</name>
</gene>
<keyword evidence="3" id="KW-0489">Methyltransferase</keyword>
<sequence length="200" mass="22012">MWDDRFSEPGYAYGTEPNDFLRERVAQLKRGRCLCLAEGQGRNAVWLAEQGFDVTAMDQSPAGMEKARELAASRGVTIATQIGDLAHFDMGEGAWDSIVAIFVHLPPALRADVHGRIALALAPGGTVLLEAYTPDKFDYPGFGGPPRDQLDRTFTRPMLIDDFKGLDVIHAEETVRDVNEGKYHHGRSAVVQFLAKKPGE</sequence>
<dbReference type="GO" id="GO:0008168">
    <property type="term" value="F:methyltransferase activity"/>
    <property type="evidence" value="ECO:0007669"/>
    <property type="project" value="UniProtKB-KW"/>
</dbReference>
<dbReference type="Proteomes" id="UP001202281">
    <property type="component" value="Unassembled WGS sequence"/>
</dbReference>
<dbReference type="EMBL" id="JALHLG010000005">
    <property type="protein sequence ID" value="MCJ2186005.1"/>
    <property type="molecule type" value="Genomic_DNA"/>
</dbReference>
<dbReference type="GO" id="GO:0032259">
    <property type="term" value="P:methylation"/>
    <property type="evidence" value="ECO:0007669"/>
    <property type="project" value="UniProtKB-KW"/>
</dbReference>
<organism evidence="3 4">
    <name type="scientific">Novosphingobium beihaiensis</name>
    <dbReference type="NCBI Taxonomy" id="2930389"/>
    <lineage>
        <taxon>Bacteria</taxon>
        <taxon>Pseudomonadati</taxon>
        <taxon>Pseudomonadota</taxon>
        <taxon>Alphaproteobacteria</taxon>
        <taxon>Sphingomonadales</taxon>
        <taxon>Sphingomonadaceae</taxon>
        <taxon>Novosphingobium</taxon>
    </lineage>
</organism>
<dbReference type="InterPro" id="IPR041698">
    <property type="entry name" value="Methyltransf_25"/>
</dbReference>
<comment type="caution">
    <text evidence="3">The sequence shown here is derived from an EMBL/GenBank/DDBJ whole genome shotgun (WGS) entry which is preliminary data.</text>
</comment>
<dbReference type="RefSeq" id="WP_243918183.1">
    <property type="nucleotide sequence ID" value="NZ_JALHLG010000005.1"/>
</dbReference>
<dbReference type="SUPFAM" id="SSF53335">
    <property type="entry name" value="S-adenosyl-L-methionine-dependent methyltransferases"/>
    <property type="match status" value="1"/>
</dbReference>
<keyword evidence="1" id="KW-0808">Transferase</keyword>
<dbReference type="CDD" id="cd02440">
    <property type="entry name" value="AdoMet_MTases"/>
    <property type="match status" value="1"/>
</dbReference>
<protein>
    <submittedName>
        <fullName evidence="3">Methyltransferase domain-containing protein</fullName>
    </submittedName>
</protein>
<evidence type="ECO:0000259" key="2">
    <source>
        <dbReference type="Pfam" id="PF13649"/>
    </source>
</evidence>
<dbReference type="InterPro" id="IPR029063">
    <property type="entry name" value="SAM-dependent_MTases_sf"/>
</dbReference>
<accession>A0ABT0BLT6</accession>
<dbReference type="Pfam" id="PF13649">
    <property type="entry name" value="Methyltransf_25"/>
    <property type="match status" value="1"/>
</dbReference>
<evidence type="ECO:0000256" key="1">
    <source>
        <dbReference type="ARBA" id="ARBA00022679"/>
    </source>
</evidence>
<reference evidence="3 4" key="1">
    <citation type="submission" date="2022-04" db="EMBL/GenBank/DDBJ databases">
        <title>Identification of a novel bacterium isolated from mangrove sediments.</title>
        <authorList>
            <person name="Pan X."/>
        </authorList>
    </citation>
    <scope>NUCLEOTIDE SEQUENCE [LARGE SCALE GENOMIC DNA]</scope>
    <source>
        <strain evidence="3 4">B2638</strain>
    </source>
</reference>
<feature type="domain" description="Methyltransferase" evidence="2">
    <location>
        <begin position="34"/>
        <end position="125"/>
    </location>
</feature>
<evidence type="ECO:0000313" key="3">
    <source>
        <dbReference type="EMBL" id="MCJ2186005.1"/>
    </source>
</evidence>
<proteinExistence type="predicted"/>
<evidence type="ECO:0000313" key="4">
    <source>
        <dbReference type="Proteomes" id="UP001202281"/>
    </source>
</evidence>